<gene>
    <name evidence="1" type="ORF">EPICR_10181</name>
</gene>
<organism evidence="1">
    <name type="scientific">uncultured Desulfobacteraceae bacterium</name>
    <dbReference type="NCBI Taxonomy" id="218296"/>
    <lineage>
        <taxon>Bacteria</taxon>
        <taxon>Pseudomonadati</taxon>
        <taxon>Thermodesulfobacteriota</taxon>
        <taxon>Desulfobacteria</taxon>
        <taxon>Desulfobacterales</taxon>
        <taxon>Desulfobacteraceae</taxon>
        <taxon>environmental samples</taxon>
    </lineage>
</organism>
<name>A0A484HBX5_9BACT</name>
<reference evidence="1" key="1">
    <citation type="submission" date="2019-01" db="EMBL/GenBank/DDBJ databases">
        <authorList>
            <consortium name="Genoscope - CEA"/>
            <person name="William W."/>
        </authorList>
    </citation>
    <scope>NUCLEOTIDE SEQUENCE</scope>
    <source>
        <strain evidence="1">CR-1</strain>
    </source>
</reference>
<proteinExistence type="predicted"/>
<accession>A0A484HBX5</accession>
<dbReference type="EMBL" id="CAACVI010000001">
    <property type="protein sequence ID" value="VEN72682.1"/>
    <property type="molecule type" value="Genomic_DNA"/>
</dbReference>
<protein>
    <submittedName>
        <fullName evidence="1">TRAP-type C4-dicarboxylate transport system, periplasmic component</fullName>
    </submittedName>
</protein>
<sequence length="72" mass="8209">MTKLLENAFNAAAKLPEIEQNVIGRWLLDEIKADKKWEKLFAGSEDVLEQLAQEALAEHEKGQTKDMDINKL</sequence>
<dbReference type="AlphaFoldDB" id="A0A484HBX5"/>
<evidence type="ECO:0000313" key="1">
    <source>
        <dbReference type="EMBL" id="VEN72682.1"/>
    </source>
</evidence>